<keyword evidence="6 8" id="KW-1133">Transmembrane helix</keyword>
<dbReference type="SUPFAM" id="SSF90123">
    <property type="entry name" value="ABC transporter transmembrane region"/>
    <property type="match status" value="2"/>
</dbReference>
<dbReference type="Proteomes" id="UP001153636">
    <property type="component" value="Chromosome 18"/>
</dbReference>
<proteinExistence type="predicted"/>
<feature type="transmembrane region" description="Helical" evidence="8">
    <location>
        <begin position="131"/>
        <end position="149"/>
    </location>
</feature>
<reference evidence="11" key="1">
    <citation type="submission" date="2022-01" db="EMBL/GenBank/DDBJ databases">
        <authorList>
            <person name="King R."/>
        </authorList>
    </citation>
    <scope>NUCLEOTIDE SEQUENCE</scope>
</reference>
<feature type="transmembrane region" description="Helical" evidence="8">
    <location>
        <begin position="232"/>
        <end position="251"/>
    </location>
</feature>
<feature type="transmembrane region" description="Helical" evidence="8">
    <location>
        <begin position="866"/>
        <end position="887"/>
    </location>
</feature>
<feature type="transmembrane region" description="Helical" evidence="8">
    <location>
        <begin position="315"/>
        <end position="338"/>
    </location>
</feature>
<keyword evidence="3 8" id="KW-0812">Transmembrane</keyword>
<name>A0A9P0G7N5_9CUCU</name>
<evidence type="ECO:0000313" key="12">
    <source>
        <dbReference type="Proteomes" id="UP001153636"/>
    </source>
</evidence>
<dbReference type="FunFam" id="1.20.1560.10:FF:000026">
    <property type="entry name" value="Multidrug resistance-associated protein lethal(2)03659"/>
    <property type="match status" value="1"/>
</dbReference>
<feature type="transmembrane region" description="Helical" evidence="8">
    <location>
        <begin position="797"/>
        <end position="822"/>
    </location>
</feature>
<dbReference type="PANTHER" id="PTHR24223:SF448">
    <property type="entry name" value="FI20146P1-RELATED"/>
    <property type="match status" value="1"/>
</dbReference>
<dbReference type="InterPro" id="IPR036640">
    <property type="entry name" value="ABC1_TM_sf"/>
</dbReference>
<evidence type="ECO:0000256" key="1">
    <source>
        <dbReference type="ARBA" id="ARBA00004141"/>
    </source>
</evidence>
<dbReference type="Gene3D" id="3.40.50.300">
    <property type="entry name" value="P-loop containing nucleotide triphosphate hydrolases"/>
    <property type="match status" value="2"/>
</dbReference>
<dbReference type="GO" id="GO:0140359">
    <property type="term" value="F:ABC-type transporter activity"/>
    <property type="evidence" value="ECO:0007669"/>
    <property type="project" value="InterPro"/>
</dbReference>
<protein>
    <submittedName>
        <fullName evidence="11">Uncharacterized protein</fullName>
    </submittedName>
</protein>
<dbReference type="Gene3D" id="1.20.1560.10">
    <property type="entry name" value="ABC transporter type 1, transmembrane domain"/>
    <property type="match status" value="2"/>
</dbReference>
<dbReference type="CDD" id="cd03244">
    <property type="entry name" value="ABCC_MRP_domain2"/>
    <property type="match status" value="1"/>
</dbReference>
<dbReference type="GO" id="GO:0016887">
    <property type="term" value="F:ATP hydrolysis activity"/>
    <property type="evidence" value="ECO:0007669"/>
    <property type="project" value="InterPro"/>
</dbReference>
<keyword evidence="2" id="KW-0813">Transport</keyword>
<dbReference type="PROSITE" id="PS50929">
    <property type="entry name" value="ABC_TM1F"/>
    <property type="match status" value="2"/>
</dbReference>
<dbReference type="InterPro" id="IPR044726">
    <property type="entry name" value="ABCC_6TM_D2"/>
</dbReference>
<evidence type="ECO:0000256" key="8">
    <source>
        <dbReference type="SAM" id="Phobius"/>
    </source>
</evidence>
<dbReference type="GO" id="GO:0005524">
    <property type="term" value="F:ATP binding"/>
    <property type="evidence" value="ECO:0007669"/>
    <property type="project" value="UniProtKB-KW"/>
</dbReference>
<dbReference type="OrthoDB" id="6500128at2759"/>
<evidence type="ECO:0000313" key="11">
    <source>
        <dbReference type="EMBL" id="CAH1105154.1"/>
    </source>
</evidence>
<dbReference type="PROSITE" id="PS50893">
    <property type="entry name" value="ABC_TRANSPORTER_2"/>
    <property type="match status" value="2"/>
</dbReference>
<evidence type="ECO:0000256" key="7">
    <source>
        <dbReference type="ARBA" id="ARBA00023136"/>
    </source>
</evidence>
<feature type="domain" description="ABC transporter" evidence="9">
    <location>
        <begin position="426"/>
        <end position="647"/>
    </location>
</feature>
<evidence type="ECO:0000259" key="10">
    <source>
        <dbReference type="PROSITE" id="PS50929"/>
    </source>
</evidence>
<feature type="transmembrane region" description="Helical" evidence="8">
    <location>
        <begin position="205"/>
        <end position="226"/>
    </location>
</feature>
<feature type="transmembrane region" description="Helical" evidence="8">
    <location>
        <begin position="21"/>
        <end position="38"/>
    </location>
</feature>
<dbReference type="SUPFAM" id="SSF52540">
    <property type="entry name" value="P-loop containing nucleoside triphosphate hydrolases"/>
    <property type="match status" value="2"/>
</dbReference>
<evidence type="ECO:0000256" key="6">
    <source>
        <dbReference type="ARBA" id="ARBA00022989"/>
    </source>
</evidence>
<organism evidence="11 12">
    <name type="scientific">Psylliodes chrysocephalus</name>
    <dbReference type="NCBI Taxonomy" id="3402493"/>
    <lineage>
        <taxon>Eukaryota</taxon>
        <taxon>Metazoa</taxon>
        <taxon>Ecdysozoa</taxon>
        <taxon>Arthropoda</taxon>
        <taxon>Hexapoda</taxon>
        <taxon>Insecta</taxon>
        <taxon>Pterygota</taxon>
        <taxon>Neoptera</taxon>
        <taxon>Endopterygota</taxon>
        <taxon>Coleoptera</taxon>
        <taxon>Polyphaga</taxon>
        <taxon>Cucujiformia</taxon>
        <taxon>Chrysomeloidea</taxon>
        <taxon>Chrysomelidae</taxon>
        <taxon>Galerucinae</taxon>
        <taxon>Alticini</taxon>
        <taxon>Psylliodes</taxon>
    </lineage>
</organism>
<evidence type="ECO:0000256" key="3">
    <source>
        <dbReference type="ARBA" id="ARBA00022692"/>
    </source>
</evidence>
<feature type="domain" description="ABC transporter" evidence="9">
    <location>
        <begin position="1071"/>
        <end position="1304"/>
    </location>
</feature>
<keyword evidence="4" id="KW-0547">Nucleotide-binding</keyword>
<comment type="subcellular location">
    <subcellularLocation>
        <location evidence="1">Membrane</location>
        <topology evidence="1">Multi-pass membrane protein</topology>
    </subcellularLocation>
</comment>
<feature type="domain" description="ABC transmembrane type-1" evidence="10">
    <location>
        <begin position="103"/>
        <end position="374"/>
    </location>
</feature>
<keyword evidence="7 8" id="KW-0472">Membrane</keyword>
<dbReference type="Pfam" id="PF00005">
    <property type="entry name" value="ABC_tran"/>
    <property type="match status" value="2"/>
</dbReference>
<feature type="domain" description="ABC transmembrane type-1" evidence="10">
    <location>
        <begin position="796"/>
        <end position="1036"/>
    </location>
</feature>
<dbReference type="SMART" id="SM00382">
    <property type="entry name" value="AAA"/>
    <property type="match status" value="2"/>
</dbReference>
<evidence type="ECO:0000256" key="2">
    <source>
        <dbReference type="ARBA" id="ARBA00022448"/>
    </source>
</evidence>
<dbReference type="FunFam" id="1.20.1560.10:FF:000014">
    <property type="entry name" value="Multidrug resistance-associated protein member 4"/>
    <property type="match status" value="1"/>
</dbReference>
<dbReference type="InterPro" id="IPR027417">
    <property type="entry name" value="P-loop_NTPase"/>
</dbReference>
<feature type="transmembrane region" description="Helical" evidence="8">
    <location>
        <begin position="893"/>
        <end position="913"/>
    </location>
</feature>
<dbReference type="FunFam" id="3.40.50.300:FF:000482">
    <property type="entry name" value="Multidrug resistance-associated protein member 4"/>
    <property type="match status" value="1"/>
</dbReference>
<dbReference type="EMBL" id="OV651830">
    <property type="protein sequence ID" value="CAH1105154.1"/>
    <property type="molecule type" value="Genomic_DNA"/>
</dbReference>
<dbReference type="InterPro" id="IPR050173">
    <property type="entry name" value="ABC_transporter_C-like"/>
</dbReference>
<dbReference type="Pfam" id="PF00664">
    <property type="entry name" value="ABC_membrane"/>
    <property type="match status" value="2"/>
</dbReference>
<keyword evidence="12" id="KW-1185">Reference proteome</keyword>
<gene>
    <name evidence="11" type="ORF">PSYICH_LOCUS5660</name>
</gene>
<dbReference type="PANTHER" id="PTHR24223">
    <property type="entry name" value="ATP-BINDING CASSETTE SUB-FAMILY C"/>
    <property type="match status" value="1"/>
</dbReference>
<dbReference type="InterPro" id="IPR011527">
    <property type="entry name" value="ABC1_TM_dom"/>
</dbReference>
<accession>A0A9P0G7N5</accession>
<feature type="transmembrane region" description="Helical" evidence="8">
    <location>
        <begin position="979"/>
        <end position="1000"/>
    </location>
</feature>
<dbReference type="GO" id="GO:0016020">
    <property type="term" value="C:membrane"/>
    <property type="evidence" value="ECO:0007669"/>
    <property type="project" value="UniProtKB-SubCell"/>
</dbReference>
<evidence type="ECO:0000256" key="5">
    <source>
        <dbReference type="ARBA" id="ARBA00022840"/>
    </source>
</evidence>
<evidence type="ECO:0000256" key="4">
    <source>
        <dbReference type="ARBA" id="ARBA00022741"/>
    </source>
</evidence>
<dbReference type="InterPro" id="IPR017871">
    <property type="entry name" value="ABC_transporter-like_CS"/>
</dbReference>
<dbReference type="FunFam" id="3.40.50.300:FF:000163">
    <property type="entry name" value="Multidrug resistance-associated protein member 4"/>
    <property type="match status" value="1"/>
</dbReference>
<sequence length="1331" mass="150880">MEEIKSNVKPRRKHPLDNADIISWLLFFWLLPFFKEGYKKELTEDDIFEHRKSHDSGQLGDKLEATWNKLSANNKKPSLIKAIIQTFFLEALLLNCLIFTEEMIRISQPFFITKLILVYENNRANEDKSEIYIYAALIVITSYISNNMAHNFNLAIMQLAIKIRVSCCSLIYRKALRLSKSALAETTVGQMVNLLSNDVGRFDQAIFFFHYTYLAPIEMLIVMYLLYVNVDITALAGAMLLLLSIPFQFWLGKKTSQFRLSTATRTDERVRLMNEIISGIQVIKMYTWEFPFAKLVEFVRRTEIKYIRYTSVIRAILISCSLLLNRCAVGICILTYVLTGNPLTATYAYAVTAYYRLLYTITNYFPIAVSQSAEMYISTMRIQKFLTYDEVNTDQKYIFEKLKTDNRMLKSNSELRLKGPDARIFIKEANAKWLKSSPENNLENINMDLTAGSVTAVIGPVGSGKTTLLHIIMKELELESGVVTVQGVVSYASQEPWLFGGSIRQNILFGQKFDQKKYNEVVKVCALKKDFTLLPHGDRTLAGERGVTLSGGQRARINLARAVYKEADIYLLDDPLSAVDTHVGKQLFDDCISGYLGNKCVVLVTHQLQYLKKLDSIYLMNAGKVEASGSYSFIKSSTSPYSKLLANIADEEEEVRRRSRLISMNEEMQQQEEHEMQELQKEERGTGKIAGRVYLKFARAGGSNLEVACLVLGFLLSQILDSSSEYFVTFWVNIQQWHLHTLNLLKEVAANNATLEINSTITNTSSLFTNTSLPQALPRSPFEDWWLTPIFTTNTALYYAILILIIVGVVLSTSLAFYRWCLNASTTLHNRMFVNIVYSPMIFFNNNPSGRILNRFSKDVGTLDEVLPMTLIDTIQIALMVAASTIVIGSLTLWILIPTVLMSIAFYFIRIVYVATSRDVKRIESVTRSPVFTHLSASLQGLTTIRAFKAQKILKKEFDHYQNLNSSAYFLYVAASRTFGFWLDFFCISYIALVIAALIFVKSEQFGGNMGLALTQAMALTGILQWGMRQWSEFENQMTSVERVQEYADLVQEKDQPSQVPEDAWPEKGRIEFRDVSLRYSPEDDYVLKNLKFVINPSEKIGIVGRTGAGKSSLIQALFRLADIDGSIVIDGFDTKTIALKFLRSKISIIPQEPVLFSGTLRKNLDPFDEYNDETLWSALEEVELKHVLDELPAGLDSKMAEGGSNFSVGQRQLLCLARAIIRNNKILVLDEATANVDPQTDNLIQTTIRNRFANCTVLTIAHRLHTIMDSDKVLVMDAGKNVEFDHPHTLLQNQKGVFSSLVRQTGKATAKHLRSIAEENQRINNSNNSN</sequence>
<keyword evidence="5" id="KW-0067">ATP-binding</keyword>
<dbReference type="CDD" id="cd03250">
    <property type="entry name" value="ABCC_MRP_domain1"/>
    <property type="match status" value="1"/>
</dbReference>
<dbReference type="InterPro" id="IPR003593">
    <property type="entry name" value="AAA+_ATPase"/>
</dbReference>
<dbReference type="InterPro" id="IPR003439">
    <property type="entry name" value="ABC_transporter-like_ATP-bd"/>
</dbReference>
<dbReference type="PROSITE" id="PS00211">
    <property type="entry name" value="ABC_TRANSPORTER_1"/>
    <property type="match status" value="2"/>
</dbReference>
<dbReference type="CDD" id="cd18580">
    <property type="entry name" value="ABC_6TM_ABCC_D2"/>
    <property type="match status" value="1"/>
</dbReference>
<evidence type="ECO:0000259" key="9">
    <source>
        <dbReference type="PROSITE" id="PS50893"/>
    </source>
</evidence>